<sequence length="1021" mass="110218">MSFTDIFIRRPVLAIVVSLVILVLGLKAFTSMTVRQYPLTQNAVVTITTAYPGASPETIAGFITTPIEKAVAQASGIDYMTSSSSLGVSQIFANLRLNQDTSKSLAEIITQVNSVRNQMPTESQASVISLSVGETFGSVIIAFTSKDLPANKISDYLIRVVQPQIQAVEGVQQAQIMGEKRFAVRVWLKPEKLAAYGLSARDVSSVLVANNYLSALGQTKGEMVQLNLLASTNMESIDEFKRLIIRESKGGYVRLSDVADVELGAENYTARVLYDGEYAVIVSVQVAPSANVLDVANRVKALLPQLQKQLPEGLSANIAYDASKYINNSIEEVESTLAESILIVVLVIFAFLGSPRAVFIPVITIPLSLIGTGIFMLMFGFTINILTLLALVLAIGLVVDDAIIVVENVSRHLEEGKTPLEAALQGARELANPIIAMTLVLVAVFVPIGFMGGLTGALFTEFAFTLVGAVVISAINALTLSPMMASRMLRSHHDTKANWERKVVSYIDEKFDWLHSRYQRVLHATLNELAVVVVFAAIILGSIYGLFVYSKSELAPQEDQGFIIGVFTPSPTATLDQNLLWLNQAYGIARTFPEVEHIFQVASPGQTFAGMVLKPWADRSKTATQLQQPLQQKFAGIAGVKGAAFQPSSLPGPRGLGVQFAVLTTEPFEKLNVVQQQIMDEALKSGLFMFMDSDLKFDQPQVRMKLDRDKIASYGLTMSDVGGAMSSMLGGGYVNYFSLSGRAYQVVPQVERDARQNFGQLSDFYIKNASGTAIPLSAVATFKTEVVPESLNHFQQQNAATINAIPRPGVTSGEALTKLQQIATKVMPSGYRLDYGGMTRQQVQESSSLTQTFFFALIIIFLTLAALFESFRDPLTILISVPMSIFGALLFITLGVGGASLNIYTEVGLVTLIGLISKHGILIVRFANDLQAQGLAKRQAIEEAAAIRLRPILMTTAAMVLGVVPLIMASGAGAAARFNLGLVIASGLSIGTLFTLFVVPSVYLLIGQDHNKAPVVDEPPG</sequence>
<feature type="transmembrane region" description="Helical" evidence="1">
    <location>
        <begin position="430"/>
        <end position="450"/>
    </location>
</feature>
<name>A0ABN1EV54_9PROT</name>
<dbReference type="Proteomes" id="UP001499951">
    <property type="component" value="Unassembled WGS sequence"/>
</dbReference>
<feature type="transmembrane region" description="Helical" evidence="1">
    <location>
        <begin position="849"/>
        <end position="868"/>
    </location>
</feature>
<dbReference type="InterPro" id="IPR001036">
    <property type="entry name" value="Acrflvin-R"/>
</dbReference>
<organism evidence="2 3">
    <name type="scientific">Rhizomicrobium electricum</name>
    <dbReference type="NCBI Taxonomy" id="480070"/>
    <lineage>
        <taxon>Bacteria</taxon>
        <taxon>Pseudomonadati</taxon>
        <taxon>Pseudomonadota</taxon>
        <taxon>Alphaproteobacteria</taxon>
        <taxon>Micropepsales</taxon>
        <taxon>Micropepsaceae</taxon>
        <taxon>Rhizomicrobium</taxon>
    </lineage>
</organism>
<gene>
    <name evidence="2" type="ORF">GCM10008942_23960</name>
</gene>
<protein>
    <submittedName>
        <fullName evidence="2">Efflux RND transporter permease subunit</fullName>
    </submittedName>
</protein>
<feature type="transmembrane region" description="Helical" evidence="1">
    <location>
        <begin position="385"/>
        <end position="409"/>
    </location>
</feature>
<dbReference type="InterPro" id="IPR027463">
    <property type="entry name" value="AcrB_DN_DC_subdom"/>
</dbReference>
<keyword evidence="1" id="KW-0472">Membrane</keyword>
<dbReference type="PANTHER" id="PTHR32063">
    <property type="match status" value="1"/>
</dbReference>
<feature type="transmembrane region" description="Helical" evidence="1">
    <location>
        <begin position="335"/>
        <end position="352"/>
    </location>
</feature>
<evidence type="ECO:0000313" key="2">
    <source>
        <dbReference type="EMBL" id="GAA0574426.1"/>
    </source>
</evidence>
<feature type="transmembrane region" description="Helical" evidence="1">
    <location>
        <begin position="12"/>
        <end position="30"/>
    </location>
</feature>
<feature type="transmembrane region" description="Helical" evidence="1">
    <location>
        <begin position="907"/>
        <end position="928"/>
    </location>
</feature>
<keyword evidence="1" id="KW-0812">Transmembrane</keyword>
<comment type="caution">
    <text evidence="2">The sequence shown here is derived from an EMBL/GenBank/DDBJ whole genome shotgun (WGS) entry which is preliminary data.</text>
</comment>
<dbReference type="SUPFAM" id="SSF82866">
    <property type="entry name" value="Multidrug efflux transporter AcrB transmembrane domain"/>
    <property type="match status" value="2"/>
</dbReference>
<proteinExistence type="predicted"/>
<feature type="transmembrane region" description="Helical" evidence="1">
    <location>
        <begin position="980"/>
        <end position="1006"/>
    </location>
</feature>
<feature type="transmembrane region" description="Helical" evidence="1">
    <location>
        <begin position="875"/>
        <end position="901"/>
    </location>
</feature>
<dbReference type="SUPFAM" id="SSF82693">
    <property type="entry name" value="Multidrug efflux transporter AcrB pore domain, PN1, PN2, PC1 and PC2 subdomains"/>
    <property type="match status" value="3"/>
</dbReference>
<dbReference type="SUPFAM" id="SSF82714">
    <property type="entry name" value="Multidrug efflux transporter AcrB TolC docking domain, DN and DC subdomains"/>
    <property type="match status" value="2"/>
</dbReference>
<evidence type="ECO:0000256" key="1">
    <source>
        <dbReference type="SAM" id="Phobius"/>
    </source>
</evidence>
<dbReference type="PANTHER" id="PTHR32063:SF14">
    <property type="entry name" value="BLL4319 PROTEIN"/>
    <property type="match status" value="1"/>
</dbReference>
<dbReference type="PRINTS" id="PR00702">
    <property type="entry name" value="ACRIFLAVINRP"/>
</dbReference>
<dbReference type="Gene3D" id="1.20.1640.10">
    <property type="entry name" value="Multidrug efflux transporter AcrB transmembrane domain"/>
    <property type="match status" value="2"/>
</dbReference>
<dbReference type="Gene3D" id="3.30.70.1430">
    <property type="entry name" value="Multidrug efflux transporter AcrB pore domain"/>
    <property type="match status" value="2"/>
</dbReference>
<accession>A0ABN1EV54</accession>
<dbReference type="Gene3D" id="3.30.2090.10">
    <property type="entry name" value="Multidrug efflux transporter AcrB TolC docking domain, DN and DC subdomains"/>
    <property type="match status" value="2"/>
</dbReference>
<reference evidence="2 3" key="1">
    <citation type="journal article" date="2019" name="Int. J. Syst. Evol. Microbiol.">
        <title>The Global Catalogue of Microorganisms (GCM) 10K type strain sequencing project: providing services to taxonomists for standard genome sequencing and annotation.</title>
        <authorList>
            <consortium name="The Broad Institute Genomics Platform"/>
            <consortium name="The Broad Institute Genome Sequencing Center for Infectious Disease"/>
            <person name="Wu L."/>
            <person name="Ma J."/>
        </authorList>
    </citation>
    <scope>NUCLEOTIDE SEQUENCE [LARGE SCALE GENOMIC DNA]</scope>
    <source>
        <strain evidence="2 3">JCM 15089</strain>
    </source>
</reference>
<keyword evidence="1" id="KW-1133">Transmembrane helix</keyword>
<dbReference type="Gene3D" id="3.30.70.1320">
    <property type="entry name" value="Multidrug efflux transporter AcrB pore domain like"/>
    <property type="match status" value="1"/>
</dbReference>
<evidence type="ECO:0000313" key="3">
    <source>
        <dbReference type="Proteomes" id="UP001499951"/>
    </source>
</evidence>
<feature type="transmembrane region" description="Helical" evidence="1">
    <location>
        <begin position="949"/>
        <end position="968"/>
    </location>
</feature>
<feature type="transmembrane region" description="Helical" evidence="1">
    <location>
        <begin position="529"/>
        <end position="549"/>
    </location>
</feature>
<feature type="transmembrane region" description="Helical" evidence="1">
    <location>
        <begin position="359"/>
        <end position="379"/>
    </location>
</feature>
<dbReference type="EMBL" id="BAAADD010000006">
    <property type="protein sequence ID" value="GAA0574426.1"/>
    <property type="molecule type" value="Genomic_DNA"/>
</dbReference>
<feature type="transmembrane region" description="Helical" evidence="1">
    <location>
        <begin position="462"/>
        <end position="480"/>
    </location>
</feature>
<dbReference type="RefSeq" id="WP_166935805.1">
    <property type="nucleotide sequence ID" value="NZ_BAAADD010000006.1"/>
</dbReference>
<keyword evidence="3" id="KW-1185">Reference proteome</keyword>
<dbReference type="Pfam" id="PF00873">
    <property type="entry name" value="ACR_tran"/>
    <property type="match status" value="1"/>
</dbReference>
<dbReference type="Gene3D" id="3.30.70.1440">
    <property type="entry name" value="Multidrug efflux transporter AcrB pore domain"/>
    <property type="match status" value="1"/>
</dbReference>